<dbReference type="NCBIfam" id="NF009804">
    <property type="entry name" value="PRK13288.1"/>
    <property type="match status" value="1"/>
</dbReference>
<keyword evidence="5" id="KW-1185">Reference proteome</keyword>
<feature type="active site" description="Nucleophile" evidence="3">
    <location>
        <position position="9"/>
    </location>
</feature>
<organism evidence="4 5">
    <name type="scientific">Pontibacillus litoralis JSM 072002</name>
    <dbReference type="NCBI Taxonomy" id="1385512"/>
    <lineage>
        <taxon>Bacteria</taxon>
        <taxon>Bacillati</taxon>
        <taxon>Bacillota</taxon>
        <taxon>Bacilli</taxon>
        <taxon>Bacillales</taxon>
        <taxon>Bacillaceae</taxon>
        <taxon>Pontibacillus</taxon>
    </lineage>
</organism>
<dbReference type="SFLD" id="SFLDS00003">
    <property type="entry name" value="Haloacid_Dehalogenase"/>
    <property type="match status" value="1"/>
</dbReference>
<dbReference type="GO" id="GO:0000287">
    <property type="term" value="F:magnesium ion binding"/>
    <property type="evidence" value="ECO:0007669"/>
    <property type="project" value="UniProtKB-UniRule"/>
</dbReference>
<dbReference type="Pfam" id="PF13419">
    <property type="entry name" value="HAD_2"/>
    <property type="match status" value="1"/>
</dbReference>
<dbReference type="NCBIfam" id="TIGR01549">
    <property type="entry name" value="HAD-SF-IA-v1"/>
    <property type="match status" value="1"/>
</dbReference>
<dbReference type="FunFam" id="3.40.50.1000:FF:000022">
    <property type="entry name" value="Phosphoglycolate phosphatase"/>
    <property type="match status" value="1"/>
</dbReference>
<dbReference type="EMBL" id="AVPG01000015">
    <property type="protein sequence ID" value="KGX86201.1"/>
    <property type="molecule type" value="Genomic_DNA"/>
</dbReference>
<evidence type="ECO:0000256" key="3">
    <source>
        <dbReference type="HAMAP-Rule" id="MF_01250"/>
    </source>
</evidence>
<evidence type="ECO:0000256" key="2">
    <source>
        <dbReference type="ARBA" id="ARBA00022842"/>
    </source>
</evidence>
<dbReference type="GO" id="GO:0006281">
    <property type="term" value="P:DNA repair"/>
    <property type="evidence" value="ECO:0007669"/>
    <property type="project" value="TreeGrafter"/>
</dbReference>
<comment type="cofactor">
    <cofactor evidence="3">
        <name>Mg(2+)</name>
        <dbReference type="ChEBI" id="CHEBI:18420"/>
    </cofactor>
</comment>
<reference evidence="4 5" key="1">
    <citation type="submission" date="2013-08" db="EMBL/GenBank/DDBJ databases">
        <authorList>
            <person name="Huang J."/>
            <person name="Wang G."/>
        </authorList>
    </citation>
    <scope>NUCLEOTIDE SEQUENCE [LARGE SCALE GENOMIC DNA]</scope>
    <source>
        <strain evidence="4 5">JSM 072002</strain>
    </source>
</reference>
<comment type="catalytic activity">
    <reaction evidence="3">
        <text>diphosphate + H2O = 2 phosphate + H(+)</text>
        <dbReference type="Rhea" id="RHEA:24576"/>
        <dbReference type="ChEBI" id="CHEBI:15377"/>
        <dbReference type="ChEBI" id="CHEBI:15378"/>
        <dbReference type="ChEBI" id="CHEBI:33019"/>
        <dbReference type="ChEBI" id="CHEBI:43474"/>
        <dbReference type="EC" id="3.6.1.1"/>
    </reaction>
</comment>
<dbReference type="InterPro" id="IPR036412">
    <property type="entry name" value="HAD-like_sf"/>
</dbReference>
<dbReference type="InterPro" id="IPR050155">
    <property type="entry name" value="HAD-like_hydrolase_sf"/>
</dbReference>
<dbReference type="InterPro" id="IPR006439">
    <property type="entry name" value="HAD-SF_hydro_IA"/>
</dbReference>
<dbReference type="GO" id="GO:0005829">
    <property type="term" value="C:cytosol"/>
    <property type="evidence" value="ECO:0007669"/>
    <property type="project" value="TreeGrafter"/>
</dbReference>
<dbReference type="OrthoDB" id="9807630at2"/>
<dbReference type="PRINTS" id="PR00413">
    <property type="entry name" value="HADHALOGNASE"/>
</dbReference>
<evidence type="ECO:0000256" key="1">
    <source>
        <dbReference type="ARBA" id="ARBA00022801"/>
    </source>
</evidence>
<dbReference type="eggNOG" id="COG0546">
    <property type="taxonomic scope" value="Bacteria"/>
</dbReference>
<dbReference type="STRING" id="1385512.N784_05520"/>
<dbReference type="GO" id="GO:0008967">
    <property type="term" value="F:phosphoglycolate phosphatase activity"/>
    <property type="evidence" value="ECO:0007669"/>
    <property type="project" value="TreeGrafter"/>
</dbReference>
<gene>
    <name evidence="3" type="primary">ppaX</name>
    <name evidence="4" type="ORF">N784_05520</name>
</gene>
<comment type="caution">
    <text evidence="4">The sequence shown here is derived from an EMBL/GenBank/DDBJ whole genome shotgun (WGS) entry which is preliminary data.</text>
</comment>
<dbReference type="EC" id="3.6.1.1" evidence="3"/>
<evidence type="ECO:0000313" key="5">
    <source>
        <dbReference type="Proteomes" id="UP000030401"/>
    </source>
</evidence>
<dbReference type="RefSeq" id="WP_036834674.1">
    <property type="nucleotide sequence ID" value="NZ_AVPG01000015.1"/>
</dbReference>
<dbReference type="Proteomes" id="UP000030401">
    <property type="component" value="Unassembled WGS sequence"/>
</dbReference>
<dbReference type="PANTHER" id="PTHR43434">
    <property type="entry name" value="PHOSPHOGLYCOLATE PHOSPHATASE"/>
    <property type="match status" value="1"/>
</dbReference>
<dbReference type="InterPro" id="IPR041492">
    <property type="entry name" value="HAD_2"/>
</dbReference>
<dbReference type="SUPFAM" id="SSF56784">
    <property type="entry name" value="HAD-like"/>
    <property type="match status" value="1"/>
</dbReference>
<name>A0A0A5FZD3_9BACI</name>
<dbReference type="HAMAP" id="MF_01250">
    <property type="entry name" value="Pyrophosphat_PpaX"/>
    <property type="match status" value="1"/>
</dbReference>
<accession>A0A0A5FZD3</accession>
<keyword evidence="1 3" id="KW-0378">Hydrolase</keyword>
<protein>
    <recommendedName>
        <fullName evidence="3">Pyrophosphatase PpaX</fullName>
        <ecNumber evidence="3">3.6.1.1</ecNumber>
    </recommendedName>
</protein>
<comment type="function">
    <text evidence="3">Hydrolyzes pyrophosphate formed during P-Ser-HPr dephosphorylation by HPrK/P. Might play a role in controlling the intracellular pyrophosphate pool.</text>
</comment>
<dbReference type="NCBIfam" id="TIGR01509">
    <property type="entry name" value="HAD-SF-IA-v3"/>
    <property type="match status" value="1"/>
</dbReference>
<dbReference type="Gene3D" id="3.40.50.1000">
    <property type="entry name" value="HAD superfamily/HAD-like"/>
    <property type="match status" value="1"/>
</dbReference>
<sequence length="213" mass="23886">MTIRTLLFDLDGTLINTNELIIASFLHTTEKYAPNQYTREDVIDFIGPPLEESLSSISDKVDVEEMMNTYRAHNHEHHDDLVVAYDGVVETLSKLREAGFKLGIVTTKLRQTVTMGVKLTEIEPYFDTIVTLDDVTNAKPHPEPVVRAMKELGATPEETIMIGDNTHDIEAGQNAGTKTAGVAWTIKGRQVLEDLQPDYMLEHMSDLTKLVME</sequence>
<dbReference type="CDD" id="cd02616">
    <property type="entry name" value="HAD_PPase"/>
    <property type="match status" value="1"/>
</dbReference>
<proteinExistence type="inferred from homology"/>
<dbReference type="InterPro" id="IPR023198">
    <property type="entry name" value="PGP-like_dom2"/>
</dbReference>
<dbReference type="GO" id="GO:0004427">
    <property type="term" value="F:inorganic diphosphate phosphatase activity"/>
    <property type="evidence" value="ECO:0007669"/>
    <property type="project" value="UniProtKB-UniRule"/>
</dbReference>
<dbReference type="InterPro" id="IPR023733">
    <property type="entry name" value="Pyrophosphatase_Ppax"/>
</dbReference>
<dbReference type="PANTHER" id="PTHR43434:SF26">
    <property type="entry name" value="PYROPHOSPHATASE PPAX"/>
    <property type="match status" value="1"/>
</dbReference>
<evidence type="ECO:0000313" key="4">
    <source>
        <dbReference type="EMBL" id="KGX86201.1"/>
    </source>
</evidence>
<dbReference type="SFLD" id="SFLDG01129">
    <property type="entry name" value="C1.5:_HAD__Beta-PGM__Phosphata"/>
    <property type="match status" value="1"/>
</dbReference>
<keyword evidence="2 3" id="KW-0460">Magnesium</keyword>
<dbReference type="InterPro" id="IPR023214">
    <property type="entry name" value="HAD_sf"/>
</dbReference>
<dbReference type="Gene3D" id="1.10.150.240">
    <property type="entry name" value="Putative phosphatase, domain 2"/>
    <property type="match status" value="1"/>
</dbReference>
<dbReference type="AlphaFoldDB" id="A0A0A5FZD3"/>
<dbReference type="SFLD" id="SFLDG01135">
    <property type="entry name" value="C1.5.6:_HAD__Beta-PGM__Phospha"/>
    <property type="match status" value="1"/>
</dbReference>
<comment type="similarity">
    <text evidence="3">Belongs to the HAD-like hydrolase superfamily. PpaX family.</text>
</comment>